<protein>
    <submittedName>
        <fullName evidence="1">Uncharacterized protein</fullName>
    </submittedName>
</protein>
<keyword evidence="2" id="KW-1185">Reference proteome</keyword>
<evidence type="ECO:0000313" key="2">
    <source>
        <dbReference type="Proteomes" id="UP000638981"/>
    </source>
</evidence>
<dbReference type="Proteomes" id="UP000638981">
    <property type="component" value="Unassembled WGS sequence"/>
</dbReference>
<proteinExistence type="predicted"/>
<dbReference type="AlphaFoldDB" id="A0A918THB1"/>
<organism evidence="1 2">
    <name type="scientific">Neogemmobacter tilapiae</name>
    <dbReference type="NCBI Taxonomy" id="875041"/>
    <lineage>
        <taxon>Bacteria</taxon>
        <taxon>Pseudomonadati</taxon>
        <taxon>Pseudomonadota</taxon>
        <taxon>Alphaproteobacteria</taxon>
        <taxon>Rhodobacterales</taxon>
        <taxon>Paracoccaceae</taxon>
        <taxon>Neogemmobacter</taxon>
    </lineage>
</organism>
<comment type="caution">
    <text evidence="1">The sequence shown here is derived from an EMBL/GenBank/DDBJ whole genome shotgun (WGS) entry which is preliminary data.</text>
</comment>
<reference evidence="1" key="1">
    <citation type="journal article" date="2014" name="Int. J. Syst. Evol. Microbiol.">
        <title>Complete genome sequence of Corynebacterium casei LMG S-19264T (=DSM 44701T), isolated from a smear-ripened cheese.</title>
        <authorList>
            <consortium name="US DOE Joint Genome Institute (JGI-PGF)"/>
            <person name="Walter F."/>
            <person name="Albersmeier A."/>
            <person name="Kalinowski J."/>
            <person name="Ruckert C."/>
        </authorList>
    </citation>
    <scope>NUCLEOTIDE SEQUENCE</scope>
    <source>
        <strain evidence="1">KCTC 23310</strain>
    </source>
</reference>
<evidence type="ECO:0000313" key="1">
    <source>
        <dbReference type="EMBL" id="GHC46097.1"/>
    </source>
</evidence>
<reference evidence="1" key="2">
    <citation type="submission" date="2020-09" db="EMBL/GenBank/DDBJ databases">
        <authorList>
            <person name="Sun Q."/>
            <person name="Kim S."/>
        </authorList>
    </citation>
    <scope>NUCLEOTIDE SEQUENCE</scope>
    <source>
        <strain evidence="1">KCTC 23310</strain>
    </source>
</reference>
<name>A0A918THB1_9RHOB</name>
<accession>A0A918THB1</accession>
<dbReference type="EMBL" id="BMYJ01000001">
    <property type="protein sequence ID" value="GHC46097.1"/>
    <property type="molecule type" value="Genomic_DNA"/>
</dbReference>
<sequence>MGEVMQVFPATPLPTYEHIEFRWAIVAPDQATDDSILTVVLSNRKRHDLENVKPPPAYQALDVLCVSLAKLVPNPKIPKGMYPDISVAISPDELCPRVGRTSVSSLYHP</sequence>
<gene>
    <name evidence="1" type="ORF">GCM10007315_04660</name>
</gene>